<evidence type="ECO:0000313" key="3">
    <source>
        <dbReference type="Proteomes" id="UP000789405"/>
    </source>
</evidence>
<dbReference type="AlphaFoldDB" id="A0A9N9NZD8"/>
<comment type="caution">
    <text evidence="2">The sequence shown here is derived from an EMBL/GenBank/DDBJ whole genome shotgun (WGS) entry which is preliminary data.</text>
</comment>
<evidence type="ECO:0000313" key="2">
    <source>
        <dbReference type="EMBL" id="CAG8777713.1"/>
    </source>
</evidence>
<keyword evidence="1" id="KW-0732">Signal</keyword>
<reference evidence="2" key="1">
    <citation type="submission" date="2021-06" db="EMBL/GenBank/DDBJ databases">
        <authorList>
            <person name="Kallberg Y."/>
            <person name="Tangrot J."/>
            <person name="Rosling A."/>
        </authorList>
    </citation>
    <scope>NUCLEOTIDE SEQUENCE</scope>
    <source>
        <strain evidence="2">MA453B</strain>
    </source>
</reference>
<feature type="chain" id="PRO_5040339090" evidence="1">
    <location>
        <begin position="20"/>
        <end position="122"/>
    </location>
</feature>
<sequence>TFSLLAIKVCLILMEPVNDFHYTSPFSYHNTKDQYTLPLSYFETENMSNVPSSFYFGIYNHDLPAAPYFNTDKHDINIEEHDIADALSTSFNTYKCDTANSLSPPYFNTYNSNKNVWLISNH</sequence>
<organism evidence="2 3">
    <name type="scientific">Dentiscutata erythropus</name>
    <dbReference type="NCBI Taxonomy" id="1348616"/>
    <lineage>
        <taxon>Eukaryota</taxon>
        <taxon>Fungi</taxon>
        <taxon>Fungi incertae sedis</taxon>
        <taxon>Mucoromycota</taxon>
        <taxon>Glomeromycotina</taxon>
        <taxon>Glomeromycetes</taxon>
        <taxon>Diversisporales</taxon>
        <taxon>Gigasporaceae</taxon>
        <taxon>Dentiscutata</taxon>
    </lineage>
</organism>
<dbReference type="Proteomes" id="UP000789405">
    <property type="component" value="Unassembled WGS sequence"/>
</dbReference>
<gene>
    <name evidence="2" type="ORF">DERYTH_LOCUS19312</name>
</gene>
<proteinExistence type="predicted"/>
<protein>
    <submittedName>
        <fullName evidence="2">17183_t:CDS:1</fullName>
    </submittedName>
</protein>
<feature type="non-terminal residue" evidence="2">
    <location>
        <position position="1"/>
    </location>
</feature>
<evidence type="ECO:0000256" key="1">
    <source>
        <dbReference type="SAM" id="SignalP"/>
    </source>
</evidence>
<feature type="signal peptide" evidence="1">
    <location>
        <begin position="1"/>
        <end position="19"/>
    </location>
</feature>
<accession>A0A9N9NZD8</accession>
<name>A0A9N9NZD8_9GLOM</name>
<keyword evidence="3" id="KW-1185">Reference proteome</keyword>
<dbReference type="EMBL" id="CAJVPY010020955">
    <property type="protein sequence ID" value="CAG8777713.1"/>
    <property type="molecule type" value="Genomic_DNA"/>
</dbReference>